<evidence type="ECO:0000313" key="3">
    <source>
        <dbReference type="Proteomes" id="UP000076632"/>
    </source>
</evidence>
<dbReference type="EMBL" id="KV407463">
    <property type="protein sequence ID" value="KZF20170.1"/>
    <property type="molecule type" value="Genomic_DNA"/>
</dbReference>
<dbReference type="STRING" id="1328760.A0A165AAF9"/>
<feature type="region of interest" description="Disordered" evidence="1">
    <location>
        <begin position="59"/>
        <end position="85"/>
    </location>
</feature>
<proteinExistence type="predicted"/>
<dbReference type="AlphaFoldDB" id="A0A165AAF9"/>
<protein>
    <submittedName>
        <fullName evidence="2">Uncharacterized protein</fullName>
    </submittedName>
</protein>
<dbReference type="OrthoDB" id="5194044at2759"/>
<dbReference type="OMA" id="ANFHVYQ"/>
<dbReference type="InParanoid" id="A0A165AAF9"/>
<sequence>MCIPCWKFEEIILEEPPPKPKVKASAEQTPTRVMMPAVTYYSPQPVAPGQYGPNLNVWRYRPPKPETGAAPPAPPPPPHPPLAPAQAIAPKDILTYKPRPANHAAHTQPVASDPVALPGGPMNIWRYKPPGKAQSEKQQCAPQAAPAPAAYQVPAGYYPSYPAPVALQYPQFPYGYAPYGHYAPSQPVVFAPQPQPPPAPAPAAPAAKQHVQVHRVWPGATKAQIDAENLRMAEKFGINKAVPLVPTDTAADKMYWFRDLDGNHYLANYGTISSELSPGYWVLGPQGTPMFVREKKNQQ</sequence>
<dbReference type="Proteomes" id="UP000076632">
    <property type="component" value="Unassembled WGS sequence"/>
</dbReference>
<evidence type="ECO:0000256" key="1">
    <source>
        <dbReference type="SAM" id="MobiDB-lite"/>
    </source>
</evidence>
<evidence type="ECO:0000313" key="2">
    <source>
        <dbReference type="EMBL" id="KZF20170.1"/>
    </source>
</evidence>
<organism evidence="2 3">
    <name type="scientific">Xylona heveae (strain CBS 132557 / TC161)</name>
    <dbReference type="NCBI Taxonomy" id="1328760"/>
    <lineage>
        <taxon>Eukaryota</taxon>
        <taxon>Fungi</taxon>
        <taxon>Dikarya</taxon>
        <taxon>Ascomycota</taxon>
        <taxon>Pezizomycotina</taxon>
        <taxon>Xylonomycetes</taxon>
        <taxon>Xylonales</taxon>
        <taxon>Xylonaceae</taxon>
        <taxon>Xylona</taxon>
    </lineage>
</organism>
<reference evidence="2 3" key="1">
    <citation type="journal article" date="2016" name="Fungal Biol.">
        <title>The genome of Xylona heveae provides a window into fungal endophytism.</title>
        <authorList>
            <person name="Gazis R."/>
            <person name="Kuo A."/>
            <person name="Riley R."/>
            <person name="LaButti K."/>
            <person name="Lipzen A."/>
            <person name="Lin J."/>
            <person name="Amirebrahimi M."/>
            <person name="Hesse C.N."/>
            <person name="Spatafora J.W."/>
            <person name="Henrissat B."/>
            <person name="Hainaut M."/>
            <person name="Grigoriev I.V."/>
            <person name="Hibbett D.S."/>
        </authorList>
    </citation>
    <scope>NUCLEOTIDE SEQUENCE [LARGE SCALE GENOMIC DNA]</scope>
    <source>
        <strain evidence="2 3">TC161</strain>
    </source>
</reference>
<gene>
    <name evidence="2" type="ORF">L228DRAFT_240722</name>
</gene>
<name>A0A165AAF9_XYLHT</name>
<accession>A0A165AAF9</accession>
<feature type="compositionally biased region" description="Pro residues" evidence="1">
    <location>
        <begin position="71"/>
        <end position="83"/>
    </location>
</feature>
<dbReference type="GeneID" id="28896410"/>
<dbReference type="RefSeq" id="XP_018185725.1">
    <property type="nucleotide sequence ID" value="XM_018331273.1"/>
</dbReference>
<keyword evidence="3" id="KW-1185">Reference proteome</keyword>